<organism evidence="3 4">
    <name type="scientific">Microbotryum silenes-dioicae</name>
    <dbReference type="NCBI Taxonomy" id="796604"/>
    <lineage>
        <taxon>Eukaryota</taxon>
        <taxon>Fungi</taxon>
        <taxon>Dikarya</taxon>
        <taxon>Basidiomycota</taxon>
        <taxon>Pucciniomycotina</taxon>
        <taxon>Microbotryomycetes</taxon>
        <taxon>Microbotryales</taxon>
        <taxon>Microbotryaceae</taxon>
        <taxon>Microbotryum</taxon>
    </lineage>
</organism>
<dbReference type="Proteomes" id="UP000249464">
    <property type="component" value="Unassembled WGS sequence"/>
</dbReference>
<dbReference type="InterPro" id="IPR014144">
    <property type="entry name" value="LigD_PE_domain"/>
</dbReference>
<protein>
    <submittedName>
        <fullName evidence="3">BQ5605_C013g07282 protein</fullName>
    </submittedName>
</protein>
<evidence type="ECO:0000313" key="4">
    <source>
        <dbReference type="Proteomes" id="UP000249464"/>
    </source>
</evidence>
<feature type="compositionally biased region" description="Basic and acidic residues" evidence="1">
    <location>
        <begin position="88"/>
        <end position="110"/>
    </location>
</feature>
<evidence type="ECO:0000256" key="1">
    <source>
        <dbReference type="SAM" id="MobiDB-lite"/>
    </source>
</evidence>
<evidence type="ECO:0000259" key="2">
    <source>
        <dbReference type="Pfam" id="PF13298"/>
    </source>
</evidence>
<gene>
    <name evidence="3" type="primary">BQ5605_C013g07282</name>
    <name evidence="3" type="ORF">BQ5605_C013G07282</name>
</gene>
<feature type="compositionally biased region" description="Acidic residues" evidence="1">
    <location>
        <begin position="249"/>
        <end position="260"/>
    </location>
</feature>
<evidence type="ECO:0000313" key="3">
    <source>
        <dbReference type="EMBL" id="SGY15187.1"/>
    </source>
</evidence>
<dbReference type="EMBL" id="FQNC01000013">
    <property type="protein sequence ID" value="SGY15187.1"/>
    <property type="molecule type" value="Genomic_DNA"/>
</dbReference>
<accession>A0A2X0LRD0</accession>
<proteinExistence type="predicted"/>
<feature type="compositionally biased region" description="Polar residues" evidence="1">
    <location>
        <begin position="403"/>
        <end position="413"/>
    </location>
</feature>
<reference evidence="3 4" key="1">
    <citation type="submission" date="2016-11" db="EMBL/GenBank/DDBJ databases">
        <authorList>
            <person name="Jaros S."/>
            <person name="Januszkiewicz K."/>
            <person name="Wedrychowicz H."/>
        </authorList>
    </citation>
    <scope>NUCLEOTIDE SEQUENCE [LARGE SCALE GENOMIC DNA]</scope>
</reference>
<feature type="region of interest" description="Disordered" evidence="1">
    <location>
        <begin position="401"/>
        <end position="427"/>
    </location>
</feature>
<dbReference type="PANTHER" id="PTHR39465">
    <property type="entry name" value="DNA LIGASE D, 3'-PHOSPHOESTERASE DOMAIN"/>
    <property type="match status" value="1"/>
</dbReference>
<feature type="domain" description="DNA ligase D 3'-phosphoesterase" evidence="2">
    <location>
        <begin position="152"/>
        <end position="239"/>
    </location>
</feature>
<dbReference type="PANTHER" id="PTHR39465:SF1">
    <property type="entry name" value="DNA LIGASE D 3'-PHOSPHOESTERASE DOMAIN-CONTAINING PROTEIN"/>
    <property type="match status" value="1"/>
</dbReference>
<feature type="region of interest" description="Disordered" evidence="1">
    <location>
        <begin position="17"/>
        <end position="114"/>
    </location>
</feature>
<dbReference type="AlphaFoldDB" id="A0A2X0LRD0"/>
<keyword evidence="4" id="KW-1185">Reference proteome</keyword>
<name>A0A2X0LRD0_9BASI</name>
<dbReference type="Pfam" id="PF13298">
    <property type="entry name" value="LigD_N"/>
    <property type="match status" value="1"/>
</dbReference>
<feature type="compositionally biased region" description="Polar residues" evidence="1">
    <location>
        <begin position="43"/>
        <end position="54"/>
    </location>
</feature>
<sequence>MADDIFRITRPGVADLSQWQQQERKAATRRLANKGDDDVIAGTPNTAGAGSATISHPDRINETDPFGRAASRMKRALPSRTQSSSSDRTADVQAHEDDPRHAKVPRKEAPNKSIRRRYTAQDYYAWHASEAHIQTYFSHHPCLSQRNFYVIQNHHATAKHYDLRLHLDGGTLSWAIPKGLSDWDPSTGTEHRLAIETYPHTLDYTLYEGSRVGTTAVWDLGTYKVLPTFKKQRLKTKLNKEGFDLDHDTSEDEDDDDDDLINQANLDVADPTAEDYLEEDKLSRKYHYAAFLPTPARYDQDAKPAQRDVEGSHRGFVLELRGKRYRGLRIRFHRTAKDIKHITFPKAYARANPTDPRAQPGAPLEVQRRWMIDLVTQGYEDRSIGHVSLLTGRSIEQIKAATESEQNTSGDTAQSEEEELWRIGILA</sequence>
<feature type="region of interest" description="Disordered" evidence="1">
    <location>
        <begin position="243"/>
        <end position="265"/>
    </location>
</feature>